<dbReference type="Proteomes" id="UP000063699">
    <property type="component" value="Chromosome"/>
</dbReference>
<dbReference type="KEGG" id="kphy:AOZ06_49055"/>
<accession>A0A0N9I1H8</accession>
<evidence type="ECO:0000313" key="2">
    <source>
        <dbReference type="EMBL" id="ALG13765.1"/>
    </source>
</evidence>
<dbReference type="RefSeq" id="WP_054295651.1">
    <property type="nucleotide sequence ID" value="NZ_CP012752.1"/>
</dbReference>
<keyword evidence="1" id="KW-1133">Transmembrane helix</keyword>
<keyword evidence="1" id="KW-0472">Membrane</keyword>
<reference evidence="2 3" key="1">
    <citation type="submission" date="2015-07" db="EMBL/GenBank/DDBJ databases">
        <title>Genome sequencing of Kibdelosporangium phytohabitans.</title>
        <authorList>
            <person name="Qin S."/>
            <person name="Xing K."/>
        </authorList>
    </citation>
    <scope>NUCLEOTIDE SEQUENCE [LARGE SCALE GENOMIC DNA]</scope>
    <source>
        <strain evidence="2 3">KLBMP1111</strain>
    </source>
</reference>
<proteinExistence type="predicted"/>
<name>A0A0N9I1H8_9PSEU</name>
<protein>
    <submittedName>
        <fullName evidence="2">Uncharacterized protein</fullName>
    </submittedName>
</protein>
<dbReference type="STRING" id="860235.AOZ06_49055"/>
<dbReference type="AlphaFoldDB" id="A0A0N9I1H8"/>
<organism evidence="2 3">
    <name type="scientific">Kibdelosporangium phytohabitans</name>
    <dbReference type="NCBI Taxonomy" id="860235"/>
    <lineage>
        <taxon>Bacteria</taxon>
        <taxon>Bacillati</taxon>
        <taxon>Actinomycetota</taxon>
        <taxon>Actinomycetes</taxon>
        <taxon>Pseudonocardiales</taxon>
        <taxon>Pseudonocardiaceae</taxon>
        <taxon>Kibdelosporangium</taxon>
    </lineage>
</organism>
<dbReference type="EMBL" id="CP012752">
    <property type="protein sequence ID" value="ALG13765.1"/>
    <property type="molecule type" value="Genomic_DNA"/>
</dbReference>
<sequence>MKWNKRIRQTHRWVSMAFTVTVIMAAVAVSVQQQPAEWVLYLPLFPLTFLMFSGLYMFVLPYVTKRRGERAAVSAE</sequence>
<keyword evidence="1" id="KW-0812">Transmembrane</keyword>
<feature type="transmembrane region" description="Helical" evidence="1">
    <location>
        <begin position="12"/>
        <end position="32"/>
    </location>
</feature>
<evidence type="ECO:0000256" key="1">
    <source>
        <dbReference type="SAM" id="Phobius"/>
    </source>
</evidence>
<keyword evidence="3" id="KW-1185">Reference proteome</keyword>
<dbReference type="OrthoDB" id="9812802at2"/>
<feature type="transmembrane region" description="Helical" evidence="1">
    <location>
        <begin position="38"/>
        <end position="60"/>
    </location>
</feature>
<gene>
    <name evidence="2" type="ORF">AOZ06_49055</name>
</gene>
<evidence type="ECO:0000313" key="3">
    <source>
        <dbReference type="Proteomes" id="UP000063699"/>
    </source>
</evidence>